<dbReference type="InterPro" id="IPR012296">
    <property type="entry name" value="Nuclease_put_TT1808"/>
</dbReference>
<dbReference type="OrthoDB" id="9798254at2"/>
<reference evidence="2 3" key="1">
    <citation type="journal article" date="2018" name="Int. J. Syst. Evol. Microbiol.">
        <title>Methylomusa anaerophila gen. nov., sp. nov., an anaerobic methanol-utilizing bacterium isolated from a microbial fuel cell.</title>
        <authorList>
            <person name="Amano N."/>
            <person name="Yamamuro A."/>
            <person name="Miyahara M."/>
            <person name="Kouzuma A."/>
            <person name="Abe T."/>
            <person name="Watanabe K."/>
        </authorList>
    </citation>
    <scope>NUCLEOTIDE SEQUENCE [LARGE SCALE GENOMIC DNA]</scope>
    <source>
        <strain evidence="2 3">MMFC1</strain>
    </source>
</reference>
<dbReference type="CDD" id="cd06260">
    <property type="entry name" value="DUF820-like"/>
    <property type="match status" value="1"/>
</dbReference>
<evidence type="ECO:0000313" key="2">
    <source>
        <dbReference type="EMBL" id="BBB91713.1"/>
    </source>
</evidence>
<evidence type="ECO:0000313" key="3">
    <source>
        <dbReference type="Proteomes" id="UP000276437"/>
    </source>
</evidence>
<evidence type="ECO:0000259" key="1">
    <source>
        <dbReference type="Pfam" id="PF05685"/>
    </source>
</evidence>
<accession>A0A348AKW5</accession>
<dbReference type="InterPro" id="IPR011335">
    <property type="entry name" value="Restrct_endonuc-II-like"/>
</dbReference>
<dbReference type="EMBL" id="AP018449">
    <property type="protein sequence ID" value="BBB91713.1"/>
    <property type="molecule type" value="Genomic_DNA"/>
</dbReference>
<dbReference type="InterPro" id="IPR008538">
    <property type="entry name" value="Uma2"/>
</dbReference>
<dbReference type="PANTHER" id="PTHR34107">
    <property type="entry name" value="SLL0198 PROTEIN-RELATED"/>
    <property type="match status" value="1"/>
</dbReference>
<dbReference type="Proteomes" id="UP000276437">
    <property type="component" value="Chromosome"/>
</dbReference>
<dbReference type="RefSeq" id="WP_126308701.1">
    <property type="nucleotide sequence ID" value="NZ_AP018449.1"/>
</dbReference>
<dbReference type="KEGG" id="mana:MAMMFC1_02397"/>
<dbReference type="Gene3D" id="3.90.1570.10">
    <property type="entry name" value="tt1808, chain A"/>
    <property type="match status" value="1"/>
</dbReference>
<protein>
    <recommendedName>
        <fullName evidence="1">Putative restriction endonuclease domain-containing protein</fullName>
    </recommendedName>
</protein>
<proteinExistence type="predicted"/>
<dbReference type="SUPFAM" id="SSF52980">
    <property type="entry name" value="Restriction endonuclease-like"/>
    <property type="match status" value="1"/>
</dbReference>
<dbReference type="Pfam" id="PF05685">
    <property type="entry name" value="Uma2"/>
    <property type="match status" value="1"/>
</dbReference>
<dbReference type="AlphaFoldDB" id="A0A348AKW5"/>
<sequence length="196" mass="21894">MAAESQCNEAALPYEAGTKGRYTYEDYARLPAGAPYQLIGGELVMAPSPGKRHQKILLKLAIAFERFIENNNSGELFIAPRDVYLAAKETYQPDILFIAGERVEISAEDKVNGAPDLVVEILSPSTAYYDLRKKYKVYEKYGVKEYWIVDPEENSVEVYQLSDGKFVPAARAEGTGVVDSVLLPGFRVKIEDIFKL</sequence>
<organism evidence="2 3">
    <name type="scientific">Methylomusa anaerophila</name>
    <dbReference type="NCBI Taxonomy" id="1930071"/>
    <lineage>
        <taxon>Bacteria</taxon>
        <taxon>Bacillati</taxon>
        <taxon>Bacillota</taxon>
        <taxon>Negativicutes</taxon>
        <taxon>Selenomonadales</taxon>
        <taxon>Sporomusaceae</taxon>
        <taxon>Methylomusa</taxon>
    </lineage>
</organism>
<dbReference type="PANTHER" id="PTHR34107:SF4">
    <property type="entry name" value="SLL1222 PROTEIN"/>
    <property type="match status" value="1"/>
</dbReference>
<name>A0A348AKW5_9FIRM</name>
<keyword evidence="3" id="KW-1185">Reference proteome</keyword>
<gene>
    <name evidence="2" type="ORF">MAMMFC1_02397</name>
</gene>
<feature type="domain" description="Putative restriction endonuclease" evidence="1">
    <location>
        <begin position="25"/>
        <end position="189"/>
    </location>
</feature>